<feature type="transmembrane region" description="Helical" evidence="1">
    <location>
        <begin position="136"/>
        <end position="158"/>
    </location>
</feature>
<feature type="transmembrane region" description="Helical" evidence="1">
    <location>
        <begin position="6"/>
        <end position="33"/>
    </location>
</feature>
<feature type="transmembrane region" description="Helical" evidence="1">
    <location>
        <begin position="199"/>
        <end position="219"/>
    </location>
</feature>
<name>A0ABR9EC05_9GAMM</name>
<accession>A0ABR9EC05</accession>
<organism evidence="3 4">
    <name type="scientific">Pseudoalteromonas aurantia 208</name>
    <dbReference type="NCBI Taxonomy" id="1314867"/>
    <lineage>
        <taxon>Bacteria</taxon>
        <taxon>Pseudomonadati</taxon>
        <taxon>Pseudomonadota</taxon>
        <taxon>Gammaproteobacteria</taxon>
        <taxon>Alteromonadales</taxon>
        <taxon>Pseudoalteromonadaceae</taxon>
        <taxon>Pseudoalteromonas</taxon>
    </lineage>
</organism>
<dbReference type="Proteomes" id="UP000615755">
    <property type="component" value="Unassembled WGS sequence"/>
</dbReference>
<dbReference type="InterPro" id="IPR039447">
    <property type="entry name" value="UreH-like_TM_dom"/>
</dbReference>
<comment type="caution">
    <text evidence="3">The sequence shown here is derived from an EMBL/GenBank/DDBJ whole genome shotgun (WGS) entry which is preliminary data.</text>
</comment>
<feature type="transmembrane region" description="Helical" evidence="1">
    <location>
        <begin position="164"/>
        <end position="187"/>
    </location>
</feature>
<sequence length="225" mass="24658">MPMTEISLFGAFIMGLVGSGHCIVMCGGIASSLQMANSTLKPISVGLTYNLGRATSYMVAGALVASLGNSFAKQNTEFALSLKIFSGVFMILVGLYVMRLASSLKWLEQAGKTVLWQHLVKLNKHLLPINTYSKTLLYGMLWGWLPCGLVYSALTWTLQAPTPWYGSAIMLSFALGTLPSMLIVGQSAQQLSRFLNHTLIRWALGSIFIWYGIYLLIIASDRLVH</sequence>
<keyword evidence="4" id="KW-1185">Reference proteome</keyword>
<keyword evidence="1" id="KW-1133">Transmembrane helix</keyword>
<dbReference type="EMBL" id="AQGV01000012">
    <property type="protein sequence ID" value="MBE0368531.1"/>
    <property type="molecule type" value="Genomic_DNA"/>
</dbReference>
<evidence type="ECO:0000313" key="4">
    <source>
        <dbReference type="Proteomes" id="UP000615755"/>
    </source>
</evidence>
<feature type="transmembrane region" description="Helical" evidence="1">
    <location>
        <begin position="78"/>
        <end position="98"/>
    </location>
</feature>
<reference evidence="3 4" key="1">
    <citation type="submission" date="2015-03" db="EMBL/GenBank/DDBJ databases">
        <title>Genome sequence of Pseudoalteromonas aurantia.</title>
        <authorList>
            <person name="Xie B.-B."/>
            <person name="Rong J.-C."/>
            <person name="Qin Q.-L."/>
            <person name="Zhang Y.-Z."/>
        </authorList>
    </citation>
    <scope>NUCLEOTIDE SEQUENCE [LARGE SCALE GENOMIC DNA]</scope>
    <source>
        <strain evidence="3 4">208</strain>
    </source>
</reference>
<proteinExistence type="predicted"/>
<evidence type="ECO:0000313" key="3">
    <source>
        <dbReference type="EMBL" id="MBE0368531.1"/>
    </source>
</evidence>
<feature type="transmembrane region" description="Helical" evidence="1">
    <location>
        <begin position="54"/>
        <end position="72"/>
    </location>
</feature>
<keyword evidence="1" id="KW-0472">Membrane</keyword>
<keyword evidence="1" id="KW-0812">Transmembrane</keyword>
<evidence type="ECO:0000256" key="1">
    <source>
        <dbReference type="SAM" id="Phobius"/>
    </source>
</evidence>
<evidence type="ECO:0000259" key="2">
    <source>
        <dbReference type="Pfam" id="PF13386"/>
    </source>
</evidence>
<dbReference type="Pfam" id="PF13386">
    <property type="entry name" value="DsbD_2"/>
    <property type="match status" value="1"/>
</dbReference>
<feature type="domain" description="Urease accessory protein UreH-like transmembrane" evidence="2">
    <location>
        <begin position="11"/>
        <end position="214"/>
    </location>
</feature>
<dbReference type="PANTHER" id="PTHR42208">
    <property type="entry name" value="HEAVY METAL TRANSPORTER-RELATED"/>
    <property type="match status" value="1"/>
</dbReference>
<gene>
    <name evidence="3" type="ORF">PAUR_a2153</name>
</gene>
<dbReference type="PANTHER" id="PTHR42208:SF1">
    <property type="entry name" value="HEAVY METAL TRANSPORTER"/>
    <property type="match status" value="1"/>
</dbReference>
<protein>
    <recommendedName>
        <fullName evidence="2">Urease accessory protein UreH-like transmembrane domain-containing protein</fullName>
    </recommendedName>
</protein>